<evidence type="ECO:0000313" key="2">
    <source>
        <dbReference type="Proteomes" id="UP000008550"/>
    </source>
</evidence>
<gene>
    <name evidence="1" type="ORF">HM1_0459</name>
</gene>
<dbReference type="HOGENOM" id="CLU_3328674_0_0_9"/>
<protein>
    <submittedName>
        <fullName evidence="1">Uncharacterized protein</fullName>
    </submittedName>
</protein>
<dbReference type="AlphaFoldDB" id="B0TFH7"/>
<evidence type="ECO:0000313" key="1">
    <source>
        <dbReference type="EMBL" id="ABZ83076.1"/>
    </source>
</evidence>
<dbReference type="KEGG" id="hmo:HM1_0459"/>
<dbReference type="STRING" id="498761.HM1_0459"/>
<organism evidence="1 2">
    <name type="scientific">Heliobacterium modesticaldum (strain ATCC 51547 / Ice1)</name>
    <dbReference type="NCBI Taxonomy" id="498761"/>
    <lineage>
        <taxon>Bacteria</taxon>
        <taxon>Bacillati</taxon>
        <taxon>Bacillota</taxon>
        <taxon>Clostridia</taxon>
        <taxon>Eubacteriales</taxon>
        <taxon>Heliobacteriaceae</taxon>
        <taxon>Heliomicrobium</taxon>
    </lineage>
</organism>
<proteinExistence type="predicted"/>
<dbReference type="Proteomes" id="UP000008550">
    <property type="component" value="Chromosome"/>
</dbReference>
<accession>B0TFH7</accession>
<name>B0TFH7_HELMI</name>
<keyword evidence="2" id="KW-1185">Reference proteome</keyword>
<reference evidence="1 2" key="1">
    <citation type="journal article" date="2008" name="J. Bacteriol.">
        <title>The genome of Heliobacterium modesticaldum, a phototrophic representative of the Firmicutes containing the simplest photosynthetic apparatus.</title>
        <authorList>
            <person name="Sattley W.M."/>
            <person name="Madigan M.T."/>
            <person name="Swingley W.D."/>
            <person name="Cheung P.C."/>
            <person name="Clocksin K.M."/>
            <person name="Conrad A.L."/>
            <person name="Dejesa L.C."/>
            <person name="Honchak B.M."/>
            <person name="Jung D.O."/>
            <person name="Karbach L.E."/>
            <person name="Kurdoglu A."/>
            <person name="Lahiri S."/>
            <person name="Mastrian S.D."/>
            <person name="Page L.E."/>
            <person name="Taylor H.L."/>
            <person name="Wang Z.T."/>
            <person name="Raymond J."/>
            <person name="Chen M."/>
            <person name="Blankenship R.E."/>
            <person name="Touchman J.W."/>
        </authorList>
    </citation>
    <scope>NUCLEOTIDE SEQUENCE [LARGE SCALE GENOMIC DNA]</scope>
    <source>
        <strain evidence="2">ATCC 51547 / Ice1</strain>
    </source>
</reference>
<dbReference type="EMBL" id="CP000930">
    <property type="protein sequence ID" value="ABZ83076.1"/>
    <property type="molecule type" value="Genomic_DNA"/>
</dbReference>
<sequence>MVLAVHPALRERWTWCAFLKNLSEGEPFFSAGIFYVMV</sequence>